<accession>A0ABV0GDV4</accession>
<name>A0ABV0GDV4_9BURK</name>
<comment type="caution">
    <text evidence="2">The sequence shown here is derived from an EMBL/GenBank/DDBJ whole genome shotgun (WGS) entry which is preliminary data.</text>
</comment>
<sequence>MAPLLRGPLGLALLALLLPAQAQTTPPPDAELAGLALADAAPTETAPTRRAWQASIEPALRQVRLRGETGPWRSAQGLGLDLALDLPLGGEGPTAWRLLAADRLDLAGPERLPGERRAVNTLKELYASQRPSAEWVLDLGRINNRLGVASGYNPTDYFKRQALRNTTAIDPASLRENRLGVAMARVQKVWEGGSLTGVFAPKLADAPSSGAWSPDWGSSNGRPRWLLAWTQAWAEDLAPQWLLHGDGQPGHSPQLGLNLTRLLNQACVAHLELSTGRSRTLLAQALGDLQAPVAQHTQLATGLSCTTSRKLTLTAEWQHNGLAPGRADWSALQTGDPLRYGAYRQAAQAQQEPATRDSLFLMLRWQDALAPRLDLNAFARISQVDHSRLLWLEARYRQDSTDWAAQWQQHRGQGLSEFGALPQARVIRLLVRHYF</sequence>
<evidence type="ECO:0000313" key="3">
    <source>
        <dbReference type="Proteomes" id="UP001462640"/>
    </source>
</evidence>
<proteinExistence type="predicted"/>
<reference evidence="2 3" key="1">
    <citation type="submission" date="2024-05" db="EMBL/GenBank/DDBJ databases">
        <title>Roseateles sp. 2.12 16S ribosomal RNA gene Genome sequencing and assembly.</title>
        <authorList>
            <person name="Woo H."/>
        </authorList>
    </citation>
    <scope>NUCLEOTIDE SEQUENCE [LARGE SCALE GENOMIC DNA]</scope>
    <source>
        <strain evidence="2 3">2.12</strain>
    </source>
</reference>
<evidence type="ECO:0000256" key="1">
    <source>
        <dbReference type="SAM" id="SignalP"/>
    </source>
</evidence>
<keyword evidence="1" id="KW-0732">Signal</keyword>
<keyword evidence="3" id="KW-1185">Reference proteome</keyword>
<dbReference type="EMBL" id="JBDPZC010000004">
    <property type="protein sequence ID" value="MEO3713227.1"/>
    <property type="molecule type" value="Genomic_DNA"/>
</dbReference>
<protein>
    <submittedName>
        <fullName evidence="2">Uncharacterized protein</fullName>
    </submittedName>
</protein>
<organism evidence="2 3">
    <name type="scientific">Roseateles flavus</name>
    <dbReference type="NCBI Taxonomy" id="3149041"/>
    <lineage>
        <taxon>Bacteria</taxon>
        <taxon>Pseudomonadati</taxon>
        <taxon>Pseudomonadota</taxon>
        <taxon>Betaproteobacteria</taxon>
        <taxon>Burkholderiales</taxon>
        <taxon>Sphaerotilaceae</taxon>
        <taxon>Roseateles</taxon>
    </lineage>
</organism>
<dbReference type="Proteomes" id="UP001462640">
    <property type="component" value="Unassembled WGS sequence"/>
</dbReference>
<feature type="signal peptide" evidence="1">
    <location>
        <begin position="1"/>
        <end position="22"/>
    </location>
</feature>
<gene>
    <name evidence="2" type="ORF">ABDJ40_10685</name>
</gene>
<evidence type="ECO:0000313" key="2">
    <source>
        <dbReference type="EMBL" id="MEO3713227.1"/>
    </source>
</evidence>
<dbReference type="RefSeq" id="WP_347609473.1">
    <property type="nucleotide sequence ID" value="NZ_JBDPZC010000004.1"/>
</dbReference>
<feature type="chain" id="PRO_5045610282" evidence="1">
    <location>
        <begin position="23"/>
        <end position="435"/>
    </location>
</feature>